<evidence type="ECO:0000256" key="3">
    <source>
        <dbReference type="ARBA" id="ARBA00022603"/>
    </source>
</evidence>
<protein>
    <recommendedName>
        <fullName evidence="2">tRNA (adenine(58)-N(1))-methyltransferase catalytic subunit TRM61</fullName>
        <ecNumber evidence="1">2.1.1.220</ecNumber>
    </recommendedName>
    <alternativeName>
        <fullName evidence="7">tRNA(m1A58)-methyltransferase subunit TRM61</fullName>
    </alternativeName>
</protein>
<proteinExistence type="predicted"/>
<dbReference type="InterPro" id="IPR014816">
    <property type="entry name" value="tRNA_MeTrfase_Gcd14"/>
</dbReference>
<evidence type="ECO:0000256" key="5">
    <source>
        <dbReference type="ARBA" id="ARBA00022691"/>
    </source>
</evidence>
<feature type="region of interest" description="Disordered" evidence="8">
    <location>
        <begin position="338"/>
        <end position="373"/>
    </location>
</feature>
<keyword evidence="11" id="KW-1185">Reference proteome</keyword>
<dbReference type="SUPFAM" id="SSF53335">
    <property type="entry name" value="S-adenosyl-L-methionine-dependent methyltransferases"/>
    <property type="match status" value="1"/>
</dbReference>
<organism evidence="10 11">
    <name type="scientific">Periconia digitata</name>
    <dbReference type="NCBI Taxonomy" id="1303443"/>
    <lineage>
        <taxon>Eukaryota</taxon>
        <taxon>Fungi</taxon>
        <taxon>Dikarya</taxon>
        <taxon>Ascomycota</taxon>
        <taxon>Pezizomycotina</taxon>
        <taxon>Dothideomycetes</taxon>
        <taxon>Pleosporomycetidae</taxon>
        <taxon>Pleosporales</taxon>
        <taxon>Massarineae</taxon>
        <taxon>Periconiaceae</taxon>
        <taxon>Periconia</taxon>
    </lineage>
</organism>
<dbReference type="Gene3D" id="3.40.50.150">
    <property type="entry name" value="Vaccinia Virus protein VP39"/>
    <property type="match status" value="1"/>
</dbReference>
<dbReference type="GO" id="GO:0031515">
    <property type="term" value="C:tRNA (m1A) methyltransferase complex"/>
    <property type="evidence" value="ECO:0007669"/>
    <property type="project" value="InterPro"/>
</dbReference>
<reference evidence="10" key="1">
    <citation type="submission" date="2023-01" db="EMBL/GenBank/DDBJ databases">
        <authorList>
            <person name="Van Ghelder C."/>
            <person name="Rancurel C."/>
        </authorList>
    </citation>
    <scope>NUCLEOTIDE SEQUENCE</scope>
    <source>
        <strain evidence="10">CNCM I-4278</strain>
    </source>
</reference>
<name>A0A9W4UIZ7_9PLEO</name>
<evidence type="ECO:0000313" key="10">
    <source>
        <dbReference type="EMBL" id="CAI6335877.1"/>
    </source>
</evidence>
<dbReference type="GO" id="GO:0005739">
    <property type="term" value="C:mitochondrion"/>
    <property type="evidence" value="ECO:0007669"/>
    <property type="project" value="TreeGrafter"/>
</dbReference>
<evidence type="ECO:0000256" key="8">
    <source>
        <dbReference type="SAM" id="MobiDB-lite"/>
    </source>
</evidence>
<evidence type="ECO:0000259" key="9">
    <source>
        <dbReference type="Pfam" id="PF08704"/>
    </source>
</evidence>
<dbReference type="GO" id="GO:0030488">
    <property type="term" value="P:tRNA methylation"/>
    <property type="evidence" value="ECO:0007669"/>
    <property type="project" value="InterPro"/>
</dbReference>
<evidence type="ECO:0000256" key="4">
    <source>
        <dbReference type="ARBA" id="ARBA00022679"/>
    </source>
</evidence>
<evidence type="ECO:0000256" key="7">
    <source>
        <dbReference type="ARBA" id="ARBA00033309"/>
    </source>
</evidence>
<dbReference type="Pfam" id="PF08704">
    <property type="entry name" value="GCD14"/>
    <property type="match status" value="1"/>
</dbReference>
<dbReference type="OrthoDB" id="5585464at2759"/>
<dbReference type="EC" id="2.1.1.220" evidence="1"/>
<keyword evidence="4" id="KW-0808">Transferase</keyword>
<accession>A0A9W4UIZ7</accession>
<evidence type="ECO:0000256" key="1">
    <source>
        <dbReference type="ARBA" id="ARBA00012796"/>
    </source>
</evidence>
<evidence type="ECO:0000256" key="6">
    <source>
        <dbReference type="ARBA" id="ARBA00022694"/>
    </source>
</evidence>
<dbReference type="Proteomes" id="UP001152607">
    <property type="component" value="Unassembled WGS sequence"/>
</dbReference>
<dbReference type="AlphaFoldDB" id="A0A9W4UIZ7"/>
<dbReference type="PANTHER" id="PTHR12133:SF1">
    <property type="entry name" value="TRNA (ADENINE(58)-N(1))-METHYLTRANSFERASE, MITOCHONDRIAL"/>
    <property type="match status" value="1"/>
</dbReference>
<feature type="domain" description="tRNA (adenine(58)-N(1))-methyltransferase catalytic subunit TRM61 C-terminal" evidence="9">
    <location>
        <begin position="215"/>
        <end position="333"/>
    </location>
</feature>
<feature type="compositionally biased region" description="Basic and acidic residues" evidence="8">
    <location>
        <begin position="357"/>
        <end position="373"/>
    </location>
</feature>
<evidence type="ECO:0000256" key="2">
    <source>
        <dbReference type="ARBA" id="ARBA00015963"/>
    </source>
</evidence>
<dbReference type="GO" id="GO:0160107">
    <property type="term" value="F:tRNA (adenine(58)-N1)-methyltransferase activity"/>
    <property type="evidence" value="ECO:0007669"/>
    <property type="project" value="UniProtKB-EC"/>
</dbReference>
<keyword evidence="6" id="KW-0819">tRNA processing</keyword>
<sequence>MHPGMKVARATLRGLPANPRRCFSATAFCRRPFEERDYVLLKKKRGYDDQGTLCKLKSGHSYHNHFGVIHHNDIIGKEPRQVVKCGSNEYRIHEPTLADYVRLTPRLVTPIYPHDANLIVSLLDIHVDTYASSADSPPMEILEAGTGHGALTLHLSRALHAGNPPPPPPKSPAFDDEQNMEDAVYDGAGLDELNQKSWQDDRRAILHSLDISAKHSKHARKIVAGFKRGMYARNVDFHVGDVSAWIAQQKASRKTDDPFLSHVFLDLPSSQSHLANVAPALHPNGMLAVFNPSITQIGECVDEIRKQHMPYVLEQVVELGVGTVREWDVRQVKPRATLKKPLGVESEPSSPSTGPVDPEKEQQARDGELAEELLEKQEEEKWAMICRPKAGQMVVGGGFLGLWRRMERSSTADSQAEA</sequence>
<feature type="region of interest" description="Disordered" evidence="8">
    <location>
        <begin position="158"/>
        <end position="177"/>
    </location>
</feature>
<gene>
    <name evidence="10" type="ORF">PDIGIT_LOCUS8965</name>
</gene>
<evidence type="ECO:0000313" key="11">
    <source>
        <dbReference type="Proteomes" id="UP001152607"/>
    </source>
</evidence>
<dbReference type="Gene3D" id="3.10.330.20">
    <property type="match status" value="1"/>
</dbReference>
<dbReference type="PANTHER" id="PTHR12133">
    <property type="entry name" value="TRNA (ADENINE(58)-N(1))-METHYLTRANSFERASE"/>
    <property type="match status" value="1"/>
</dbReference>
<dbReference type="InterPro" id="IPR049470">
    <property type="entry name" value="TRM61_C"/>
</dbReference>
<comment type="caution">
    <text evidence="10">The sequence shown here is derived from an EMBL/GenBank/DDBJ whole genome shotgun (WGS) entry which is preliminary data.</text>
</comment>
<dbReference type="EMBL" id="CAOQHR010000006">
    <property type="protein sequence ID" value="CAI6335877.1"/>
    <property type="molecule type" value="Genomic_DNA"/>
</dbReference>
<keyword evidence="3" id="KW-0489">Methyltransferase</keyword>
<dbReference type="PROSITE" id="PS51620">
    <property type="entry name" value="SAM_TRM61"/>
    <property type="match status" value="1"/>
</dbReference>
<dbReference type="InterPro" id="IPR029063">
    <property type="entry name" value="SAM-dependent_MTases_sf"/>
</dbReference>
<keyword evidence="5" id="KW-0949">S-adenosyl-L-methionine</keyword>